<feature type="chain" id="PRO_5016090259" description="SGNH hydrolase-type esterase domain-containing protein" evidence="1">
    <location>
        <begin position="32"/>
        <end position="236"/>
    </location>
</feature>
<name>A0A2U8E383_9BACT</name>
<reference evidence="3 4" key="1">
    <citation type="journal article" date="2018" name="Syst. Appl. Microbiol.">
        <title>Ereboglobus luteus gen. nov. sp. nov. from cockroach guts, and new insights into the oxygen relationship of the genera Opitutus and Didymococcus (Verrucomicrobia: Opitutaceae).</title>
        <authorList>
            <person name="Tegtmeier D."/>
            <person name="Belitz A."/>
            <person name="Radek R."/>
            <person name="Heimerl T."/>
            <person name="Brune A."/>
        </authorList>
    </citation>
    <scope>NUCLEOTIDE SEQUENCE [LARGE SCALE GENOMIC DNA]</scope>
    <source>
        <strain evidence="3 4">Ho45</strain>
    </source>
</reference>
<keyword evidence="4" id="KW-1185">Reference proteome</keyword>
<dbReference type="InterPro" id="IPR008265">
    <property type="entry name" value="Lipase_GDSL_AS"/>
</dbReference>
<dbReference type="Gene3D" id="3.40.50.1110">
    <property type="entry name" value="SGNH hydrolase"/>
    <property type="match status" value="1"/>
</dbReference>
<dbReference type="SUPFAM" id="SSF52266">
    <property type="entry name" value="SGNH hydrolase"/>
    <property type="match status" value="1"/>
</dbReference>
<dbReference type="Pfam" id="PF13472">
    <property type="entry name" value="Lipase_GDSL_2"/>
    <property type="match status" value="1"/>
</dbReference>
<dbReference type="InterPro" id="IPR013830">
    <property type="entry name" value="SGNH_hydro"/>
</dbReference>
<keyword evidence="1" id="KW-0732">Signal</keyword>
<dbReference type="AlphaFoldDB" id="A0A2U8E383"/>
<accession>A0A2U8E383</accession>
<dbReference type="Proteomes" id="UP000244896">
    <property type="component" value="Chromosome"/>
</dbReference>
<feature type="domain" description="SGNH hydrolase-type esterase" evidence="2">
    <location>
        <begin position="45"/>
        <end position="219"/>
    </location>
</feature>
<dbReference type="GO" id="GO:0004622">
    <property type="term" value="F:phosphatidylcholine lysophospholipase activity"/>
    <property type="evidence" value="ECO:0007669"/>
    <property type="project" value="TreeGrafter"/>
</dbReference>
<dbReference type="PROSITE" id="PS01098">
    <property type="entry name" value="LIPASE_GDSL_SER"/>
    <property type="match status" value="1"/>
</dbReference>
<dbReference type="PANTHER" id="PTHR30383">
    <property type="entry name" value="THIOESTERASE 1/PROTEASE 1/LYSOPHOSPHOLIPASE L1"/>
    <property type="match status" value="1"/>
</dbReference>
<dbReference type="InterPro" id="IPR051532">
    <property type="entry name" value="Ester_Hydrolysis_Enzymes"/>
</dbReference>
<organism evidence="3 4">
    <name type="scientific">Ereboglobus luteus</name>
    <dbReference type="NCBI Taxonomy" id="1796921"/>
    <lineage>
        <taxon>Bacteria</taxon>
        <taxon>Pseudomonadati</taxon>
        <taxon>Verrucomicrobiota</taxon>
        <taxon>Opitutia</taxon>
        <taxon>Opitutales</taxon>
        <taxon>Opitutaceae</taxon>
        <taxon>Ereboglobus</taxon>
    </lineage>
</organism>
<feature type="signal peptide" evidence="1">
    <location>
        <begin position="1"/>
        <end position="31"/>
    </location>
</feature>
<protein>
    <recommendedName>
        <fullName evidence="2">SGNH hydrolase-type esterase domain-containing protein</fullName>
    </recommendedName>
</protein>
<evidence type="ECO:0000313" key="3">
    <source>
        <dbReference type="EMBL" id="AWI09338.1"/>
    </source>
</evidence>
<sequence length="236" mass="24878">MRISLLMPAHNRSIIAALAFLMLAISGPVCPASGNAPKQNAVILVFGDSLTAGNMLPAADRERLWVRRAARNSDGRLTLINEGKGGRPTGSVADFKAALARHPGATALAIMLGTNDSRDTSAQCVAKATANITAMIEHARAVRGADFSILLIAPPNINKDALGPSKPIASEREANLRNLAAAYRALAEKHNTRFATLHGILPPETLAKDGVHPDARGNDLIAAALLPDLLKLQNTR</sequence>
<evidence type="ECO:0000256" key="1">
    <source>
        <dbReference type="SAM" id="SignalP"/>
    </source>
</evidence>
<dbReference type="EMBL" id="CP023004">
    <property type="protein sequence ID" value="AWI09338.1"/>
    <property type="molecule type" value="Genomic_DNA"/>
</dbReference>
<dbReference type="GO" id="GO:0006629">
    <property type="term" value="P:lipid metabolic process"/>
    <property type="evidence" value="ECO:0007669"/>
    <property type="project" value="InterPro"/>
</dbReference>
<dbReference type="KEGG" id="elut:CKA38_08875"/>
<evidence type="ECO:0000313" key="4">
    <source>
        <dbReference type="Proteomes" id="UP000244896"/>
    </source>
</evidence>
<gene>
    <name evidence="3" type="ORF">CKA38_08875</name>
</gene>
<proteinExistence type="predicted"/>
<dbReference type="InterPro" id="IPR036514">
    <property type="entry name" value="SGNH_hydro_sf"/>
</dbReference>
<dbReference type="OrthoDB" id="190016at2"/>
<dbReference type="PANTHER" id="PTHR30383:SF5">
    <property type="entry name" value="SGNH HYDROLASE-TYPE ESTERASE DOMAIN-CONTAINING PROTEIN"/>
    <property type="match status" value="1"/>
</dbReference>
<evidence type="ECO:0000259" key="2">
    <source>
        <dbReference type="Pfam" id="PF13472"/>
    </source>
</evidence>